<comment type="caution">
    <text evidence="1">The sequence shown here is derived from an EMBL/GenBank/DDBJ whole genome shotgun (WGS) entry which is preliminary data.</text>
</comment>
<protein>
    <submittedName>
        <fullName evidence="1">Uncharacterized protein</fullName>
    </submittedName>
</protein>
<proteinExistence type="predicted"/>
<keyword evidence="2" id="KW-1185">Reference proteome</keyword>
<reference evidence="1 2" key="1">
    <citation type="journal article" date="2019" name="Sci. Rep.">
        <title>Orb-weaving spider Araneus ventricosus genome elucidates the spidroin gene catalogue.</title>
        <authorList>
            <person name="Kono N."/>
            <person name="Nakamura H."/>
            <person name="Ohtoshi R."/>
            <person name="Moran D.A.P."/>
            <person name="Shinohara A."/>
            <person name="Yoshida Y."/>
            <person name="Fujiwara M."/>
            <person name="Mori M."/>
            <person name="Tomita M."/>
            <person name="Arakawa K."/>
        </authorList>
    </citation>
    <scope>NUCLEOTIDE SEQUENCE [LARGE SCALE GENOMIC DNA]</scope>
</reference>
<evidence type="ECO:0000313" key="1">
    <source>
        <dbReference type="EMBL" id="GBN24891.1"/>
    </source>
</evidence>
<gene>
    <name evidence="1" type="ORF">AVEN_227910_1</name>
</gene>
<dbReference type="Proteomes" id="UP000499080">
    <property type="component" value="Unassembled WGS sequence"/>
</dbReference>
<evidence type="ECO:0000313" key="2">
    <source>
        <dbReference type="Proteomes" id="UP000499080"/>
    </source>
</evidence>
<accession>A0A4Y2MCS6</accession>
<organism evidence="1 2">
    <name type="scientific">Araneus ventricosus</name>
    <name type="common">Orbweaver spider</name>
    <name type="synonym">Epeira ventricosa</name>
    <dbReference type="NCBI Taxonomy" id="182803"/>
    <lineage>
        <taxon>Eukaryota</taxon>
        <taxon>Metazoa</taxon>
        <taxon>Ecdysozoa</taxon>
        <taxon>Arthropoda</taxon>
        <taxon>Chelicerata</taxon>
        <taxon>Arachnida</taxon>
        <taxon>Araneae</taxon>
        <taxon>Araneomorphae</taxon>
        <taxon>Entelegynae</taxon>
        <taxon>Araneoidea</taxon>
        <taxon>Araneidae</taxon>
        <taxon>Araneus</taxon>
    </lineage>
</organism>
<dbReference type="AlphaFoldDB" id="A0A4Y2MCS6"/>
<dbReference type="OrthoDB" id="6515318at2759"/>
<dbReference type="EMBL" id="BGPR01122687">
    <property type="protein sequence ID" value="GBN24891.1"/>
    <property type="molecule type" value="Genomic_DNA"/>
</dbReference>
<name>A0A4Y2MCS6_ARAVE</name>
<sequence length="118" mass="13651">MEKQTGVFTTFCLKSRKLLRCKGPKNVRYRPRPISTYFKQFNIRNSDSCGCGDLGNPLHYATSCLFKTSYHLTKPSVDLEPLWWKVVMNNSSKAKIRKLIHFIAANETLFFPKDSDNN</sequence>